<dbReference type="GO" id="GO:0048038">
    <property type="term" value="F:quinone binding"/>
    <property type="evidence" value="ECO:0007669"/>
    <property type="project" value="InterPro"/>
</dbReference>
<name>A0A2A5CHC2_9GAMM</name>
<dbReference type="Proteomes" id="UP000228987">
    <property type="component" value="Unassembled WGS sequence"/>
</dbReference>
<dbReference type="InterPro" id="IPR016182">
    <property type="entry name" value="Cu_amine_oxidase_N-reg"/>
</dbReference>
<protein>
    <recommendedName>
        <fullName evidence="8">Amine oxidase</fullName>
        <ecNumber evidence="8">1.4.3.-</ecNumber>
    </recommendedName>
</protein>
<comment type="PTM">
    <text evidence="7 8">Topaquinone (TPQ) is generated by copper-dependent autoxidation of a specific tyrosyl residue.</text>
</comment>
<evidence type="ECO:0000256" key="4">
    <source>
        <dbReference type="ARBA" id="ARBA00023002"/>
    </source>
</evidence>
<comment type="similarity">
    <text evidence="1 8">Belongs to the copper/topaquinone oxidase family.</text>
</comment>
<dbReference type="EC" id="1.4.3.-" evidence="8"/>
<feature type="domain" description="Copper amine oxidase N2-terminal" evidence="10">
    <location>
        <begin position="66"/>
        <end position="146"/>
    </location>
</feature>
<feature type="active site" description="Proton acceptor" evidence="6">
    <location>
        <position position="349"/>
    </location>
</feature>
<evidence type="ECO:0000256" key="5">
    <source>
        <dbReference type="ARBA" id="ARBA00023008"/>
    </source>
</evidence>
<dbReference type="GO" id="GO:0005507">
    <property type="term" value="F:copper ion binding"/>
    <property type="evidence" value="ECO:0007669"/>
    <property type="project" value="InterPro"/>
</dbReference>
<evidence type="ECO:0000256" key="1">
    <source>
        <dbReference type="ARBA" id="ARBA00007983"/>
    </source>
</evidence>
<evidence type="ECO:0000259" key="9">
    <source>
        <dbReference type="Pfam" id="PF01179"/>
    </source>
</evidence>
<comment type="cofactor">
    <cofactor evidence="8">
        <name>Cu cation</name>
        <dbReference type="ChEBI" id="CHEBI:23378"/>
    </cofactor>
    <text evidence="8">Contains 1 topaquinone per subunit.</text>
</comment>
<dbReference type="InterPro" id="IPR015802">
    <property type="entry name" value="Cu_amine_oxidase_N3"/>
</dbReference>
<dbReference type="Pfam" id="PF02728">
    <property type="entry name" value="Cu_amine_oxidN3"/>
    <property type="match status" value="1"/>
</dbReference>
<evidence type="ECO:0000259" key="11">
    <source>
        <dbReference type="Pfam" id="PF02728"/>
    </source>
</evidence>
<keyword evidence="5 8" id="KW-0186">Copper</keyword>
<evidence type="ECO:0000256" key="2">
    <source>
        <dbReference type="ARBA" id="ARBA00022723"/>
    </source>
</evidence>
<dbReference type="Pfam" id="PF01179">
    <property type="entry name" value="Cu_amine_oxid"/>
    <property type="match status" value="1"/>
</dbReference>
<dbReference type="SUPFAM" id="SSF49998">
    <property type="entry name" value="Amine oxidase catalytic domain"/>
    <property type="match status" value="1"/>
</dbReference>
<dbReference type="Gene3D" id="2.70.98.20">
    <property type="entry name" value="Copper amine oxidase, catalytic domain"/>
    <property type="match status" value="1"/>
</dbReference>
<dbReference type="InterPro" id="IPR015800">
    <property type="entry name" value="Cu_amine_oxidase_N2"/>
</dbReference>
<keyword evidence="4 8" id="KW-0560">Oxidoreductase</keyword>
<evidence type="ECO:0000313" key="13">
    <source>
        <dbReference type="Proteomes" id="UP000228987"/>
    </source>
</evidence>
<dbReference type="GO" id="GO:0009308">
    <property type="term" value="P:amine metabolic process"/>
    <property type="evidence" value="ECO:0007669"/>
    <property type="project" value="UniProtKB-UniRule"/>
</dbReference>
<feature type="domain" description="Copper amine oxidase catalytic" evidence="9">
    <location>
        <begin position="274"/>
        <end position="681"/>
    </location>
</feature>
<dbReference type="InterPro" id="IPR036460">
    <property type="entry name" value="Cu_amine_oxidase_C_sf"/>
</dbReference>
<dbReference type="Gene3D" id="3.10.450.40">
    <property type="match status" value="2"/>
</dbReference>
<dbReference type="PROSITE" id="PS01165">
    <property type="entry name" value="COPPER_AMINE_OXID_2"/>
    <property type="match status" value="1"/>
</dbReference>
<dbReference type="InterPro" id="IPR049947">
    <property type="entry name" value="Cu_Am_Ox_Cu-bd"/>
</dbReference>
<evidence type="ECO:0000256" key="7">
    <source>
        <dbReference type="PIRSR" id="PIRSR600269-51"/>
    </source>
</evidence>
<evidence type="ECO:0000313" key="12">
    <source>
        <dbReference type="EMBL" id="PCJ42850.1"/>
    </source>
</evidence>
<keyword evidence="3 6" id="KW-0801">TPQ</keyword>
<dbReference type="InterPro" id="IPR015798">
    <property type="entry name" value="Cu_amine_oxidase_C"/>
</dbReference>
<organism evidence="12 13">
    <name type="scientific">SAR86 cluster bacterium</name>
    <dbReference type="NCBI Taxonomy" id="2030880"/>
    <lineage>
        <taxon>Bacteria</taxon>
        <taxon>Pseudomonadati</taxon>
        <taxon>Pseudomonadota</taxon>
        <taxon>Gammaproteobacteria</taxon>
        <taxon>SAR86 cluster</taxon>
    </lineage>
</organism>
<reference evidence="13" key="1">
    <citation type="submission" date="2017-08" db="EMBL/GenBank/DDBJ databases">
        <title>A dynamic microbial community with high functional redundancy inhabits the cold, oxic subseafloor aquifer.</title>
        <authorList>
            <person name="Tully B.J."/>
            <person name="Wheat C.G."/>
            <person name="Glazer B.T."/>
            <person name="Huber J.A."/>
        </authorList>
    </citation>
    <scope>NUCLEOTIDE SEQUENCE [LARGE SCALE GENOMIC DNA]</scope>
</reference>
<proteinExistence type="inferred from homology"/>
<dbReference type="InterPro" id="IPR000269">
    <property type="entry name" value="Cu_amine_oxidase"/>
</dbReference>
<gene>
    <name evidence="12" type="ORF">COA71_04955</name>
</gene>
<evidence type="ECO:0000256" key="3">
    <source>
        <dbReference type="ARBA" id="ARBA00022772"/>
    </source>
</evidence>
<dbReference type="PANTHER" id="PTHR10638:SF41">
    <property type="entry name" value="AMINE OXIDASE"/>
    <property type="match status" value="1"/>
</dbReference>
<evidence type="ECO:0000256" key="8">
    <source>
        <dbReference type="RuleBase" id="RU000672"/>
    </source>
</evidence>
<evidence type="ECO:0000256" key="6">
    <source>
        <dbReference type="PIRSR" id="PIRSR600269-50"/>
    </source>
</evidence>
<evidence type="ECO:0000259" key="10">
    <source>
        <dbReference type="Pfam" id="PF02727"/>
    </source>
</evidence>
<dbReference type="Pfam" id="PF02727">
    <property type="entry name" value="Cu_amine_oxidN2"/>
    <property type="match status" value="1"/>
</dbReference>
<dbReference type="GO" id="GO:0008131">
    <property type="term" value="F:primary methylamine oxidase activity"/>
    <property type="evidence" value="ECO:0007669"/>
    <property type="project" value="InterPro"/>
</dbReference>
<sequence>MDRIIAATNINWFSVSIATFSKFFIDRTWYRLMLGKSRLLALSLVGLLLMGCQAMNPAQSIAPMHHPLDPLTADEYSQATSILRTAGYINDASRFATLDLQDPPKQSVRSWQPGEDFNRSAFAIVKQGSQTFEALVDLSNSSVLSWVEIEGVQPSLIVEDFIDSFRALAEDEGFIAALARRGLAPDEVACSPMTVGNYNNPVYAGRRVIKLPCYALEGEGSRFTRPIEGLWAAVDVNTQQVIELVDEGIIPLSETPASTSVAATNRQALKETVLYQPDGANFTVNGHVIEWDNWRLHYRMEKRSGLVVSDVTYRDGDRDRSILYQGAVSELFVPYMDPNNNWYTRTFLDAGEYGFGASVTPLMPGVDCPDTSLFLDANIPDDLGAALAIPNAICIFERNLGDAAWRHFEFDSGYEGRPSVELVLRMGAAIGNYDYFIDWVFTQDGRIRPRIGASGYDGYKGVVTQSMNDATAEADTAFGTLVAPGLVGTNHDHFFSIRLDVDIDGMDNSLSLDRLVPRDIEGPRTGWVVEPQTPASEQEAMINYNPATPTNWRVVNPNASGPVGHSPGYVLRPLNSIAYTLLDSSDPAHQRAAFTQHQLWVTPYNADERYAAGNYVNQGEFGLGLPTWTAQNRAIENTDIVLWYTAGFHHVPRAEDFPIMPSVWHEFELMPFNFFDRNPALDISPEWSGN</sequence>
<feature type="modified residue" description="2',4',5'-topaquinone" evidence="7">
    <location>
        <position position="433"/>
    </location>
</feature>
<feature type="domain" description="Copper amine oxidase N3-terminal" evidence="11">
    <location>
        <begin position="154"/>
        <end position="249"/>
    </location>
</feature>
<accession>A0A2A5CHC2</accession>
<comment type="caution">
    <text evidence="12">The sequence shown here is derived from an EMBL/GenBank/DDBJ whole genome shotgun (WGS) entry which is preliminary data.</text>
</comment>
<dbReference type="AlphaFoldDB" id="A0A2A5CHC2"/>
<feature type="active site" description="Schiff-base intermediate with substrate; via topaquinone" evidence="6">
    <location>
        <position position="433"/>
    </location>
</feature>
<dbReference type="PANTHER" id="PTHR10638">
    <property type="entry name" value="COPPER AMINE OXIDASE"/>
    <property type="match status" value="1"/>
</dbReference>
<keyword evidence="2 8" id="KW-0479">Metal-binding</keyword>
<dbReference type="EMBL" id="NVWI01000002">
    <property type="protein sequence ID" value="PCJ42850.1"/>
    <property type="molecule type" value="Genomic_DNA"/>
</dbReference>
<dbReference type="SUPFAM" id="SSF54416">
    <property type="entry name" value="Amine oxidase N-terminal region"/>
    <property type="match status" value="2"/>
</dbReference>